<keyword evidence="3 5" id="KW-0560">Oxidoreductase</keyword>
<comment type="catalytic activity">
    <reaction evidence="5">
        <text>GDP-beta-L-fucose + NADP(+) = GDP-4-dehydro-alpha-D-rhamnose + NADPH + H(+)</text>
        <dbReference type="Rhea" id="RHEA:18885"/>
        <dbReference type="ChEBI" id="CHEBI:15378"/>
        <dbReference type="ChEBI" id="CHEBI:57273"/>
        <dbReference type="ChEBI" id="CHEBI:57783"/>
        <dbReference type="ChEBI" id="CHEBI:57964"/>
        <dbReference type="ChEBI" id="CHEBI:58349"/>
        <dbReference type="EC" id="1.1.1.271"/>
    </reaction>
</comment>
<sequence length="346" mass="37552">MTTIPSSPSAADLSVERSPSPARLTPDQSVYVAGHRGLAGSAVWRALAGRGFDHLVGATSSEVDLRDREATMDFVSAKRPDVMVVAAARVGGILANDTYPAEFLSDNLRIQVNLMDAAREFGVSRLLFLGSSCIYPKFAEQPIKESSLLTGALEPTNDAYAIAKIAGIMQVQSIRKQYGLPYISAMPTNLYGPGDNFDATNSHVMPALIRRFHEAKQAGVDEVTIWGSGTPRREFLHVDDLASALVFLLENYDSPETINVGTGIDVTIRELAETIADVVGWSGRLRFDTSKPDGTPRKLLDVSRLRGMGWAPSVSLRDGVESTYRWFTGNLNTIRVEDGLVGLPTH</sequence>
<feature type="binding site" evidence="5">
    <location>
        <position position="226"/>
    </location>
    <ligand>
        <name>substrate</name>
    </ligand>
</feature>
<evidence type="ECO:0000256" key="1">
    <source>
        <dbReference type="ARBA" id="ARBA00005959"/>
    </source>
</evidence>
<proteinExistence type="inferred from homology"/>
<dbReference type="InterPro" id="IPR028614">
    <property type="entry name" value="GDP_fucose/colitose_synth"/>
</dbReference>
<comment type="caution">
    <text evidence="8">The sequence shown here is derived from an EMBL/GenBank/DDBJ whole genome shotgun (WGS) entry which is preliminary data.</text>
</comment>
<reference evidence="8 9" key="1">
    <citation type="submission" date="2023-07" db="EMBL/GenBank/DDBJ databases">
        <title>Sequencing the genomes of 1000 actinobacteria strains.</title>
        <authorList>
            <person name="Klenk H.-P."/>
        </authorList>
    </citation>
    <scope>NUCLEOTIDE SEQUENCE [LARGE SCALE GENOMIC DNA]</scope>
    <source>
        <strain evidence="8 9">DSM 44388</strain>
    </source>
</reference>
<evidence type="ECO:0000256" key="4">
    <source>
        <dbReference type="ARBA" id="ARBA00023235"/>
    </source>
</evidence>
<dbReference type="HAMAP" id="MF_00956">
    <property type="entry name" value="GDP_fucose_synth"/>
    <property type="match status" value="1"/>
</dbReference>
<evidence type="ECO:0000256" key="5">
    <source>
        <dbReference type="HAMAP-Rule" id="MF_00956"/>
    </source>
</evidence>
<feature type="binding site" evidence="5">
    <location>
        <begin position="34"/>
        <end position="40"/>
    </location>
    <ligand>
        <name>NADP(+)</name>
        <dbReference type="ChEBI" id="CHEBI:58349"/>
    </ligand>
</feature>
<comment type="similarity">
    <text evidence="1 5">Belongs to the NAD(P)-dependent epimerase/dehydratase family. Fucose synthase subfamily.</text>
</comment>
<feature type="active site" description="Proton donor/acceptor" evidence="5">
    <location>
        <position position="160"/>
    </location>
</feature>
<feature type="binding site" evidence="5">
    <location>
        <position position="211"/>
    </location>
    <ligand>
        <name>substrate</name>
    </ligand>
</feature>
<gene>
    <name evidence="5" type="primary">fcl</name>
    <name evidence="8" type="ORF">J2S57_003387</name>
</gene>
<evidence type="ECO:0000313" key="9">
    <source>
        <dbReference type="Proteomes" id="UP001235712"/>
    </source>
</evidence>
<comment type="pathway">
    <text evidence="5">Nucleotide-sugar biosynthesis; GDP-L-fucose biosynthesis via de novo pathway; GDP-L-fucose from GDP-alpha-D-mannose: step 2/2.</text>
</comment>
<dbReference type="EMBL" id="JAUSQZ010000001">
    <property type="protein sequence ID" value="MDP9827638.1"/>
    <property type="molecule type" value="Genomic_DNA"/>
</dbReference>
<protein>
    <recommendedName>
        <fullName evidence="5">GDP-L-fucose synthase</fullName>
        <ecNumber evidence="5">1.1.1.271</ecNumber>
    </recommendedName>
    <alternativeName>
        <fullName evidence="5">GDP-4-keto-6-deoxy-D-mannose-3,5-epimerase-4-reductase</fullName>
    </alternativeName>
</protein>
<feature type="binding site" evidence="5">
    <location>
        <position position="164"/>
    </location>
    <ligand>
        <name>NADP(+)</name>
        <dbReference type="ChEBI" id="CHEBI:58349"/>
    </ligand>
</feature>
<dbReference type="PANTHER" id="PTHR43238">
    <property type="entry name" value="GDP-L-FUCOSE SYNTHASE"/>
    <property type="match status" value="1"/>
</dbReference>
<evidence type="ECO:0000256" key="3">
    <source>
        <dbReference type="ARBA" id="ARBA00023002"/>
    </source>
</evidence>
<feature type="binding site" evidence="5">
    <location>
        <begin position="187"/>
        <end position="190"/>
    </location>
    <ligand>
        <name>NADP(+)</name>
        <dbReference type="ChEBI" id="CHEBI:58349"/>
    </ligand>
</feature>
<feature type="domain" description="NAD-dependent epimerase/dehydratase" evidence="7">
    <location>
        <begin position="30"/>
        <end position="261"/>
    </location>
</feature>
<dbReference type="RefSeq" id="WP_307243955.1">
    <property type="nucleotide sequence ID" value="NZ_JAUSQZ010000001.1"/>
</dbReference>
<dbReference type="Pfam" id="PF01370">
    <property type="entry name" value="Epimerase"/>
    <property type="match status" value="1"/>
</dbReference>
<evidence type="ECO:0000256" key="6">
    <source>
        <dbReference type="SAM" id="MobiDB-lite"/>
    </source>
</evidence>
<name>A0ABT9P4L4_9ACTN</name>
<keyword evidence="2 5" id="KW-0521">NADP</keyword>
<feature type="binding site" evidence="5">
    <location>
        <position position="203"/>
    </location>
    <ligand>
        <name>NADP(+)</name>
        <dbReference type="ChEBI" id="CHEBI:58349"/>
    </ligand>
</feature>
<dbReference type="Gene3D" id="3.90.25.10">
    <property type="entry name" value="UDP-galactose 4-epimerase, domain 1"/>
    <property type="match status" value="1"/>
</dbReference>
<comment type="function">
    <text evidence="5">Catalyzes the two-step NADP-dependent conversion of GDP-4-dehydro-6-deoxy-D-mannose to GDP-fucose, involving an epimerase and a reductase reaction.</text>
</comment>
<dbReference type="Proteomes" id="UP001235712">
    <property type="component" value="Unassembled WGS sequence"/>
</dbReference>
<feature type="site" description="Important for catalytic activity" evidence="5">
    <location>
        <position position="133"/>
    </location>
</feature>
<feature type="region of interest" description="Disordered" evidence="6">
    <location>
        <begin position="1"/>
        <end position="26"/>
    </location>
</feature>
<dbReference type="Gene3D" id="3.40.50.720">
    <property type="entry name" value="NAD(P)-binding Rossmann-like Domain"/>
    <property type="match status" value="1"/>
</dbReference>
<dbReference type="EC" id="1.1.1.271" evidence="5"/>
<dbReference type="InterPro" id="IPR036291">
    <property type="entry name" value="NAD(P)-bd_dom_sf"/>
</dbReference>
<evidence type="ECO:0000259" key="7">
    <source>
        <dbReference type="Pfam" id="PF01370"/>
    </source>
</evidence>
<dbReference type="CDD" id="cd05239">
    <property type="entry name" value="GDP_FS_SDR_e"/>
    <property type="match status" value="1"/>
</dbReference>
<feature type="site" description="Important for catalytic activity" evidence="5">
    <location>
        <position position="131"/>
    </location>
</feature>
<dbReference type="PANTHER" id="PTHR43238:SF1">
    <property type="entry name" value="GDP-L-FUCOSE SYNTHASE"/>
    <property type="match status" value="1"/>
</dbReference>
<dbReference type="InterPro" id="IPR001509">
    <property type="entry name" value="Epimerase_deHydtase"/>
</dbReference>
<keyword evidence="4 5" id="KW-0413">Isomerase</keyword>
<evidence type="ECO:0000313" key="8">
    <source>
        <dbReference type="EMBL" id="MDP9827638.1"/>
    </source>
</evidence>
<evidence type="ECO:0000256" key="2">
    <source>
        <dbReference type="ARBA" id="ARBA00022857"/>
    </source>
</evidence>
<keyword evidence="9" id="KW-1185">Reference proteome</keyword>
<feature type="binding site" evidence="5">
    <location>
        <position position="293"/>
    </location>
    <ligand>
        <name>substrate</name>
    </ligand>
</feature>
<feature type="binding site" evidence="5">
    <location>
        <position position="233"/>
    </location>
    <ligand>
        <name>substrate</name>
    </ligand>
</feature>
<feature type="binding site" evidence="5">
    <location>
        <begin position="129"/>
        <end position="132"/>
    </location>
    <ligand>
        <name>NADP(+)</name>
        <dbReference type="ChEBI" id="CHEBI:58349"/>
    </ligand>
</feature>
<dbReference type="GO" id="GO:0050577">
    <property type="term" value="F:GDP-L-fucose synthase activity"/>
    <property type="evidence" value="ECO:0007669"/>
    <property type="project" value="UniProtKB-EC"/>
</dbReference>
<organism evidence="8 9">
    <name type="scientific">Kineosporia succinea</name>
    <dbReference type="NCBI Taxonomy" id="84632"/>
    <lineage>
        <taxon>Bacteria</taxon>
        <taxon>Bacillati</taxon>
        <taxon>Actinomycetota</taxon>
        <taxon>Actinomycetes</taxon>
        <taxon>Kineosporiales</taxon>
        <taxon>Kineosporiaceae</taxon>
        <taxon>Kineosporia</taxon>
    </lineage>
</organism>
<accession>A0ABT9P4L4</accession>
<keyword evidence="5" id="KW-0511">Multifunctional enzyme</keyword>
<dbReference type="SUPFAM" id="SSF51735">
    <property type="entry name" value="NAD(P)-binding Rossmann-fold domains"/>
    <property type="match status" value="1"/>
</dbReference>